<dbReference type="AlphaFoldDB" id="A0A5C6ZIP2"/>
<dbReference type="EMBL" id="VORO01000004">
    <property type="protein sequence ID" value="TXD90078.1"/>
    <property type="molecule type" value="Genomic_DNA"/>
</dbReference>
<organism evidence="4 5">
    <name type="scientific">Subsaximicrobium wynnwilliamsii</name>
    <dbReference type="NCBI Taxonomy" id="291179"/>
    <lineage>
        <taxon>Bacteria</taxon>
        <taxon>Pseudomonadati</taxon>
        <taxon>Bacteroidota</taxon>
        <taxon>Flavobacteriia</taxon>
        <taxon>Flavobacteriales</taxon>
        <taxon>Flavobacteriaceae</taxon>
        <taxon>Subsaximicrobium</taxon>
    </lineage>
</organism>
<dbReference type="OrthoDB" id="1807857at2"/>
<proteinExistence type="predicted"/>
<name>A0A5C6ZIP2_9FLAO</name>
<dbReference type="PANTHER" id="PTHR38465:SF1">
    <property type="entry name" value="HTH-TYPE TRANSCRIPTIONAL REGULATOR MJ1563-RELATED"/>
    <property type="match status" value="1"/>
</dbReference>
<comment type="caution">
    <text evidence="4">The sequence shown here is derived from an EMBL/GenBank/DDBJ whole genome shotgun (WGS) entry which is preliminary data.</text>
</comment>
<keyword evidence="3" id="KW-0804">Transcription</keyword>
<gene>
    <name evidence="4" type="ORF">ESY86_04820</name>
</gene>
<keyword evidence="2" id="KW-0238">DNA-binding</keyword>
<dbReference type="PANTHER" id="PTHR38465">
    <property type="entry name" value="HTH-TYPE TRANSCRIPTIONAL REGULATOR MJ1563-RELATED"/>
    <property type="match status" value="1"/>
</dbReference>
<protein>
    <submittedName>
        <fullName evidence="4">MarR family transcriptional regulator</fullName>
    </submittedName>
</protein>
<evidence type="ECO:0000313" key="5">
    <source>
        <dbReference type="Proteomes" id="UP000321578"/>
    </source>
</evidence>
<dbReference type="Gene3D" id="1.10.10.10">
    <property type="entry name" value="Winged helix-like DNA-binding domain superfamily/Winged helix DNA-binding domain"/>
    <property type="match status" value="1"/>
</dbReference>
<reference evidence="4 5" key="1">
    <citation type="submission" date="2019-08" db="EMBL/GenBank/DDBJ databases">
        <title>Genomes of Subsaximicrobium wynnwilliamsii strains.</title>
        <authorList>
            <person name="Bowman J.P."/>
        </authorList>
    </citation>
    <scope>NUCLEOTIDE SEQUENCE [LARGE SCALE GENOMIC DNA]</scope>
    <source>
        <strain evidence="4 5">2-80-2</strain>
    </source>
</reference>
<keyword evidence="1" id="KW-0805">Transcription regulation</keyword>
<keyword evidence="5" id="KW-1185">Reference proteome</keyword>
<dbReference type="GO" id="GO:0003677">
    <property type="term" value="F:DNA binding"/>
    <property type="evidence" value="ECO:0007669"/>
    <property type="project" value="UniProtKB-KW"/>
</dbReference>
<dbReference type="RefSeq" id="WP_147085471.1">
    <property type="nucleotide sequence ID" value="NZ_VORM01000004.1"/>
</dbReference>
<evidence type="ECO:0000256" key="3">
    <source>
        <dbReference type="ARBA" id="ARBA00023163"/>
    </source>
</evidence>
<accession>A0A5C6ZIP2</accession>
<dbReference type="InterPro" id="IPR052362">
    <property type="entry name" value="HTH-GbsR_regulator"/>
</dbReference>
<evidence type="ECO:0000313" key="4">
    <source>
        <dbReference type="EMBL" id="TXD90078.1"/>
    </source>
</evidence>
<dbReference type="SUPFAM" id="SSF46785">
    <property type="entry name" value="Winged helix' DNA-binding domain"/>
    <property type="match status" value="1"/>
</dbReference>
<dbReference type="Proteomes" id="UP000321578">
    <property type="component" value="Unassembled WGS sequence"/>
</dbReference>
<evidence type="ECO:0000256" key="1">
    <source>
        <dbReference type="ARBA" id="ARBA00023015"/>
    </source>
</evidence>
<evidence type="ECO:0000256" key="2">
    <source>
        <dbReference type="ARBA" id="ARBA00023125"/>
    </source>
</evidence>
<dbReference type="InterPro" id="IPR036390">
    <property type="entry name" value="WH_DNA-bd_sf"/>
</dbReference>
<dbReference type="InterPro" id="IPR036388">
    <property type="entry name" value="WH-like_DNA-bd_sf"/>
</dbReference>
<sequence>MSKLEEKQELIESIGIQMEQRLNVSPLAARIYALLALSSYEGLSFDTIRNSIGSSKSSTSVNLNVLIQLKYVEYRTKSGDRKRYFRVAKYFQISALEQQSQTLATDIKMVEKINDFNKNHYPEKFDNEQSLGQLTIDYLLKMQSLVKNTIDQLKKLS</sequence>